<protein>
    <submittedName>
        <fullName evidence="1">Uncharacterized protein</fullName>
    </submittedName>
</protein>
<dbReference type="GeneID" id="55604575"/>
<dbReference type="KEGG" id="vg:55604575"/>
<dbReference type="RefSeq" id="YP_009834508.1">
    <property type="nucleotide sequence ID" value="NC_048673.1"/>
</dbReference>
<dbReference type="EMBL" id="MF448340">
    <property type="protein sequence ID" value="ASU00344.1"/>
    <property type="molecule type" value="Genomic_DNA"/>
</dbReference>
<accession>A0A223LE72</accession>
<sequence length="63" mass="7547">MSFKVANHYELEEGREYLFKDSRGCFFLGIYYDFDVNGFYTDSHDFIEMGRVCVVWELPNENC</sequence>
<evidence type="ECO:0000313" key="2">
    <source>
        <dbReference type="Proteomes" id="UP000226092"/>
    </source>
</evidence>
<reference evidence="1 2" key="1">
    <citation type="submission" date="2017-07" db="EMBL/GenBank/DDBJ databases">
        <title>In vitro design and evaluation of phage cocktails against multidrug-resistant Aeromonas salmonicida.</title>
        <authorList>
            <person name="Chen L."/>
            <person name="Yuan S."/>
            <person name="Ma Y."/>
        </authorList>
    </citation>
    <scope>NUCLEOTIDE SEQUENCE [LARGE SCALE GENOMIC DNA]</scope>
</reference>
<evidence type="ECO:0000313" key="1">
    <source>
        <dbReference type="EMBL" id="ASU00344.1"/>
    </source>
</evidence>
<dbReference type="Proteomes" id="UP000226092">
    <property type="component" value="Segment"/>
</dbReference>
<organism evidence="1 2">
    <name type="scientific">Aeromonas phage AS-zj</name>
    <dbReference type="NCBI Taxonomy" id="2024208"/>
    <lineage>
        <taxon>Viruses</taxon>
        <taxon>Duplodnaviria</taxon>
        <taxon>Heunggongvirae</taxon>
        <taxon>Uroviricota</taxon>
        <taxon>Caudoviricetes</taxon>
        <taxon>Pantevenvirales</taxon>
        <taxon>Straboviridae</taxon>
        <taxon>Emmerichvirinae</taxon>
        <taxon>Ceceduovirus</taxon>
        <taxon>Ceceduovirus aszj</taxon>
    </lineage>
</organism>
<name>A0A223LE72_9CAUD</name>
<keyword evidence="2" id="KW-1185">Reference proteome</keyword>
<proteinExistence type="predicted"/>